<dbReference type="Pfam" id="PF06240">
    <property type="entry name" value="COXG"/>
    <property type="match status" value="1"/>
</dbReference>
<dbReference type="InterPro" id="IPR023393">
    <property type="entry name" value="START-like_dom_sf"/>
</dbReference>
<evidence type="ECO:0008006" key="3">
    <source>
        <dbReference type="Google" id="ProtNLM"/>
    </source>
</evidence>
<keyword evidence="1" id="KW-0812">Transmembrane</keyword>
<gene>
    <name evidence="2" type="ORF">MNBD_ACTINO01-1310</name>
</gene>
<protein>
    <recommendedName>
        <fullName evidence="3">Carbon monoxide oxidation accessory protein CoxG</fullName>
    </recommendedName>
</protein>
<accession>A0A3B0SUC0</accession>
<dbReference type="SUPFAM" id="SSF55961">
    <property type="entry name" value="Bet v1-like"/>
    <property type="match status" value="1"/>
</dbReference>
<evidence type="ECO:0000256" key="1">
    <source>
        <dbReference type="SAM" id="Phobius"/>
    </source>
</evidence>
<keyword evidence="1" id="KW-0472">Membrane</keyword>
<dbReference type="InterPro" id="IPR010419">
    <property type="entry name" value="CO_DH_gsu"/>
</dbReference>
<reference evidence="2" key="1">
    <citation type="submission" date="2018-06" db="EMBL/GenBank/DDBJ databases">
        <authorList>
            <person name="Zhirakovskaya E."/>
        </authorList>
    </citation>
    <scope>NUCLEOTIDE SEQUENCE</scope>
</reference>
<dbReference type="EMBL" id="UOEI01000445">
    <property type="protein sequence ID" value="VAW05902.1"/>
    <property type="molecule type" value="Genomic_DNA"/>
</dbReference>
<dbReference type="Gene3D" id="3.30.530.20">
    <property type="match status" value="1"/>
</dbReference>
<sequence length="198" mass="20842">MRLLNTFRIAAPIDEAWAMLGDFATIARCMPGAQLHDVQGDELLGSVTVRLGPMKVEYDGVARIVGRDASARRMVIEGSGKDKRGGGTAKATMVATVVADAGESIVNVETELSITGRPAQMGQGLLQDVAERIVDQFAEKLQVEMSSAQGGAAPSLQASDDSLDLGTAVAGPLMERLGPVLLAVAAAIVVAWWISRRR</sequence>
<dbReference type="PANTHER" id="PTHR38588">
    <property type="entry name" value="BLL0334 PROTEIN"/>
    <property type="match status" value="1"/>
</dbReference>
<dbReference type="PANTHER" id="PTHR38588:SF1">
    <property type="entry name" value="BLL0334 PROTEIN"/>
    <property type="match status" value="1"/>
</dbReference>
<dbReference type="CDD" id="cd07823">
    <property type="entry name" value="SRPBCC_5"/>
    <property type="match status" value="1"/>
</dbReference>
<keyword evidence="1" id="KW-1133">Transmembrane helix</keyword>
<proteinExistence type="predicted"/>
<name>A0A3B0SUC0_9ZZZZ</name>
<evidence type="ECO:0000313" key="2">
    <source>
        <dbReference type="EMBL" id="VAW05902.1"/>
    </source>
</evidence>
<organism evidence="2">
    <name type="scientific">hydrothermal vent metagenome</name>
    <dbReference type="NCBI Taxonomy" id="652676"/>
    <lineage>
        <taxon>unclassified sequences</taxon>
        <taxon>metagenomes</taxon>
        <taxon>ecological metagenomes</taxon>
    </lineage>
</organism>
<feature type="transmembrane region" description="Helical" evidence="1">
    <location>
        <begin position="177"/>
        <end position="195"/>
    </location>
</feature>
<dbReference type="AlphaFoldDB" id="A0A3B0SUC0"/>